<evidence type="ECO:0000313" key="1">
    <source>
        <dbReference type="EMBL" id="AXY76253.1"/>
    </source>
</evidence>
<dbReference type="KEGG" id="pseg:D3H65_20650"/>
<organism evidence="1 2">
    <name type="scientific">Paraflavitalea soli</name>
    <dbReference type="NCBI Taxonomy" id="2315862"/>
    <lineage>
        <taxon>Bacteria</taxon>
        <taxon>Pseudomonadati</taxon>
        <taxon>Bacteroidota</taxon>
        <taxon>Chitinophagia</taxon>
        <taxon>Chitinophagales</taxon>
        <taxon>Chitinophagaceae</taxon>
        <taxon>Paraflavitalea</taxon>
    </lineage>
</organism>
<dbReference type="Proteomes" id="UP000263900">
    <property type="component" value="Chromosome"/>
</dbReference>
<reference evidence="1 2" key="1">
    <citation type="submission" date="2018-09" db="EMBL/GenBank/DDBJ databases">
        <title>Genome sequencing of strain 6GH32-13.</title>
        <authorList>
            <person name="Weon H.-Y."/>
            <person name="Heo J."/>
            <person name="Kwon S.-W."/>
        </authorList>
    </citation>
    <scope>NUCLEOTIDE SEQUENCE [LARGE SCALE GENOMIC DNA]</scope>
    <source>
        <strain evidence="1 2">5GH32-13</strain>
    </source>
</reference>
<dbReference type="AlphaFoldDB" id="A0A3B7MSA0"/>
<gene>
    <name evidence="1" type="ORF">D3H65_20650</name>
</gene>
<proteinExistence type="predicted"/>
<sequence>MPYNIIGCASDDPDPYDYYVSFFNKNNTEVKGYEPFYYTNYRFLYHEEEPVSTSDITSAEWVGYGSNSFTTKDARAFIVDYARKDLSNLYFHLEKSQPLQLPDSVNNNGMTKFFMTGKDLEALGYIMYAKQVEPNVTGGWTSWDPIERDTAKMGKLIKNGQQLHAVAKNNAIKLRFAYQVLRLAHYSKRYAECLRLYDELVKPNTTPSVLQDLCVGLKAGALMRLDRKAEAAVIFSQLFSKSELKRVSNYMSFDWCVKRFDEPNRNACLALCKTNEDKANLLGLFALGSNRDELTALKKIYQLSPNAALLEILTIREMNKLEEYYFTPALQFEKGAKQASINYNTIDRNDTTYIAFGKETKEMVAFCQQAISNKAVNNKGLYALAAAHAALISGDYANARKLLDDAKKLKLTSKLQDQWAMSNLLLTINTKENIDVVFEKQLLPSLKWLEKKAATDEEYARFYRRLFTDVLSAKYKKTSNAKEVLCIGVADWINKEYVKDGWGYFGPGALTILRYQMTAPQVEQLIQLVESKKLSDFEQYLVTHNSFSKDDVNDVAGTTWLRQFDFATAEKWFAKVSPAYYKQDPYTTYLAGNPFADLIEDTHAPTKQDTVKYTKLSFARKMWGLEQEAKTMKEPDRQAKAYYELAKGLYQMSYWGNSWLLVHYDWSGNDGLHGANDLQPGDKEYYGVYKAEEYYKKAFDLSTDKNFKARCLFMMAKCDQKQIPVPSYSQYKDYSDYENAQKIYSKNIMTNKERFPILAKEYSTTAFYKQAFNTCSYLKDFVTKKK</sequence>
<dbReference type="OrthoDB" id="605297at2"/>
<protein>
    <submittedName>
        <fullName evidence="1">Uncharacterized protein</fullName>
    </submittedName>
</protein>
<accession>A0A3B7MSA0</accession>
<keyword evidence="2" id="KW-1185">Reference proteome</keyword>
<evidence type="ECO:0000313" key="2">
    <source>
        <dbReference type="Proteomes" id="UP000263900"/>
    </source>
</evidence>
<name>A0A3B7MSA0_9BACT</name>
<dbReference type="EMBL" id="CP032157">
    <property type="protein sequence ID" value="AXY76253.1"/>
    <property type="molecule type" value="Genomic_DNA"/>
</dbReference>